<organism evidence="2 3">
    <name type="scientific">Nannochloropsis salina CCMP1776</name>
    <dbReference type="NCBI Taxonomy" id="1027361"/>
    <lineage>
        <taxon>Eukaryota</taxon>
        <taxon>Sar</taxon>
        <taxon>Stramenopiles</taxon>
        <taxon>Ochrophyta</taxon>
        <taxon>Eustigmatophyceae</taxon>
        <taxon>Eustigmatales</taxon>
        <taxon>Monodopsidaceae</taxon>
        <taxon>Microchloropsis</taxon>
        <taxon>Microchloropsis salina</taxon>
    </lineage>
</organism>
<reference evidence="2 3" key="1">
    <citation type="submission" date="2019-01" db="EMBL/GenBank/DDBJ databases">
        <title>Nuclear Genome Assembly of the Microalgal Biofuel strain Nannochloropsis salina CCMP1776.</title>
        <authorList>
            <person name="Hovde B."/>
        </authorList>
    </citation>
    <scope>NUCLEOTIDE SEQUENCE [LARGE SCALE GENOMIC DNA]</scope>
    <source>
        <strain evidence="2 3">CCMP1776</strain>
    </source>
</reference>
<evidence type="ECO:0000313" key="2">
    <source>
        <dbReference type="EMBL" id="TFJ80170.1"/>
    </source>
</evidence>
<evidence type="ECO:0000256" key="1">
    <source>
        <dbReference type="SAM" id="MobiDB-lite"/>
    </source>
</evidence>
<evidence type="ECO:0000313" key="3">
    <source>
        <dbReference type="Proteomes" id="UP000355283"/>
    </source>
</evidence>
<dbReference type="Proteomes" id="UP000355283">
    <property type="component" value="Unassembled WGS sequence"/>
</dbReference>
<dbReference type="EMBL" id="SDOX01000181">
    <property type="protein sequence ID" value="TFJ80170.1"/>
    <property type="molecule type" value="Genomic_DNA"/>
</dbReference>
<proteinExistence type="predicted"/>
<feature type="compositionally biased region" description="Low complexity" evidence="1">
    <location>
        <begin position="155"/>
        <end position="164"/>
    </location>
</feature>
<gene>
    <name evidence="2" type="ORF">NSK_008491</name>
</gene>
<dbReference type="AlphaFoldDB" id="A0A4D9CM31"/>
<sequence length="180" mass="19110">MAGSIKPPSPMSNSLGAGACRGRRPHHRDPTFKVGAGESRKEAEGGRCKRWAREEEEGTAGAWLSSRGVGVRVEVGVMMDLEGSELRLRFIRLSPPEGGRRVGEDKRRSLKAMPDSRLLPMLLLRLKKRGVGFMSQPSPFQVEGGGEGGGREEAGAPSGEEPLGADGGGMPHAAKAITRA</sequence>
<feature type="region of interest" description="Disordered" evidence="1">
    <location>
        <begin position="135"/>
        <end position="180"/>
    </location>
</feature>
<name>A0A4D9CM31_9STRA</name>
<accession>A0A4D9CM31</accession>
<comment type="caution">
    <text evidence="2">The sequence shown here is derived from an EMBL/GenBank/DDBJ whole genome shotgun (WGS) entry which is preliminary data.</text>
</comment>
<feature type="compositionally biased region" description="Basic and acidic residues" evidence="1">
    <location>
        <begin position="38"/>
        <end position="52"/>
    </location>
</feature>
<dbReference type="PROSITE" id="PS51257">
    <property type="entry name" value="PROKAR_LIPOPROTEIN"/>
    <property type="match status" value="1"/>
</dbReference>
<feature type="region of interest" description="Disordered" evidence="1">
    <location>
        <begin position="1"/>
        <end position="52"/>
    </location>
</feature>
<protein>
    <submittedName>
        <fullName evidence="2">Uncharacterized protein</fullName>
    </submittedName>
</protein>
<keyword evidence="3" id="KW-1185">Reference proteome</keyword>